<keyword evidence="6 13" id="KW-0812">Transmembrane</keyword>
<dbReference type="PANTHER" id="PTHR45569:SF1">
    <property type="entry name" value="SENSOR PROTEIN KDPD"/>
    <property type="match status" value="1"/>
</dbReference>
<keyword evidence="7" id="KW-0547">Nucleotide-binding</keyword>
<dbReference type="InterPro" id="IPR038318">
    <property type="entry name" value="KdpD_sf"/>
</dbReference>
<comment type="subcellular location">
    <subcellularLocation>
        <location evidence="2">Membrane</location>
        <topology evidence="2">Multi-pass membrane protein</topology>
    </subcellularLocation>
</comment>
<proteinExistence type="predicted"/>
<dbReference type="Gene3D" id="1.20.120.620">
    <property type="entry name" value="Backbone structure of the membrane domain of e. Coli histidine kinase receptor kdpd"/>
    <property type="match status" value="1"/>
</dbReference>
<evidence type="ECO:0000256" key="9">
    <source>
        <dbReference type="ARBA" id="ARBA00022840"/>
    </source>
</evidence>
<evidence type="ECO:0000256" key="13">
    <source>
        <dbReference type="SAM" id="Phobius"/>
    </source>
</evidence>
<sequence length="533" mass="59038">MVISHCHDSWSTRVTQCAGGIFSRFLATLTMNLFPPQWLSHPYWLALTTPILATVLAAAVASYLPIANVSLIYLTAVLLTALHTHTTPAILCSLISFLTYNFFFMSPRFTLEMIHQEEILTVCFFLLIALVVGRIGGRLRQQMQLLHSNDKMLHHQLQLAQQLSSCLSQQAVLDCLCQHINQVLNVNCQHYPPDSLPPLEPAALSAFQSAAQHAQPCGAGASSFSQSPYLFFPVQGDSVISVLMLSAKTEASPFPPSTILIHTFVQQAEQALRQCALMNSLQQEKMNNEREMLRSALLSSVSHDLRTPLATMIGSVSTLQAFHQQLSVDDQQELLTAILEEAKRLNRYVQNLLDMTRLGHGELKLERDWVTIEDIINVTLKRSKPLLQHQYIHVTGVQPTPLLYVHPALIEQALFNVVENAIKFTPKDGVIELQTAQQEDTLLLSVIDEGPGIPEDEREQIFDMFYTVSRGDCKPPGTGLGLAISQSILRAHGGFIEVTASSAPNTGATFVFHIPLPTQQPIEEPVDGTDSDH</sequence>
<dbReference type="InterPro" id="IPR036097">
    <property type="entry name" value="HisK_dim/P_sf"/>
</dbReference>
<evidence type="ECO:0000256" key="10">
    <source>
        <dbReference type="ARBA" id="ARBA00022989"/>
    </source>
</evidence>
<dbReference type="Gene3D" id="3.30.450.40">
    <property type="match status" value="1"/>
</dbReference>
<dbReference type="Gene3D" id="1.10.287.130">
    <property type="match status" value="1"/>
</dbReference>
<keyword evidence="12 13" id="KW-0472">Membrane</keyword>
<evidence type="ECO:0000256" key="11">
    <source>
        <dbReference type="ARBA" id="ARBA00023012"/>
    </source>
</evidence>
<dbReference type="GO" id="GO:0000155">
    <property type="term" value="F:phosphorelay sensor kinase activity"/>
    <property type="evidence" value="ECO:0007669"/>
    <property type="project" value="InterPro"/>
</dbReference>
<dbReference type="SUPFAM" id="SSF55874">
    <property type="entry name" value="ATPase domain of HSP90 chaperone/DNA topoisomerase II/histidine kinase"/>
    <property type="match status" value="1"/>
</dbReference>
<keyword evidence="16" id="KW-1185">Reference proteome</keyword>
<dbReference type="InterPro" id="IPR025201">
    <property type="entry name" value="KdpD_TM"/>
</dbReference>
<dbReference type="InterPro" id="IPR036890">
    <property type="entry name" value="HATPase_C_sf"/>
</dbReference>
<reference evidence="15 16" key="1">
    <citation type="submission" date="2017-04" db="EMBL/GenBank/DDBJ databases">
        <title>Draft genome sequence of Zooshikella ganghwensis VG4 isolated from Red Sea sediments.</title>
        <authorList>
            <person name="Rehman Z."/>
            <person name="Alam I."/>
            <person name="Kamau A."/>
            <person name="Bajic V."/>
            <person name="Leiknes T."/>
        </authorList>
    </citation>
    <scope>NUCLEOTIDE SEQUENCE [LARGE SCALE GENOMIC DNA]</scope>
    <source>
        <strain evidence="15 16">VG4</strain>
    </source>
</reference>
<dbReference type="InterPro" id="IPR005467">
    <property type="entry name" value="His_kinase_dom"/>
</dbReference>
<evidence type="ECO:0000256" key="3">
    <source>
        <dbReference type="ARBA" id="ARBA00012438"/>
    </source>
</evidence>
<feature type="transmembrane region" description="Helical" evidence="13">
    <location>
        <begin position="119"/>
        <end position="137"/>
    </location>
</feature>
<keyword evidence="9" id="KW-0067">ATP-binding</keyword>
<evidence type="ECO:0000256" key="4">
    <source>
        <dbReference type="ARBA" id="ARBA00022553"/>
    </source>
</evidence>
<evidence type="ECO:0000256" key="6">
    <source>
        <dbReference type="ARBA" id="ARBA00022692"/>
    </source>
</evidence>
<dbReference type="EMBL" id="NDXW01000001">
    <property type="protein sequence ID" value="RDH43438.1"/>
    <property type="molecule type" value="Genomic_DNA"/>
</dbReference>
<evidence type="ECO:0000313" key="16">
    <source>
        <dbReference type="Proteomes" id="UP000257039"/>
    </source>
</evidence>
<comment type="catalytic activity">
    <reaction evidence="1">
        <text>ATP + protein L-histidine = ADP + protein N-phospho-L-histidine.</text>
        <dbReference type="EC" id="2.7.13.3"/>
    </reaction>
</comment>
<dbReference type="InterPro" id="IPR003594">
    <property type="entry name" value="HATPase_dom"/>
</dbReference>
<gene>
    <name evidence="15" type="ORF">B9G39_08290</name>
</gene>
<dbReference type="PANTHER" id="PTHR45569">
    <property type="entry name" value="SENSOR PROTEIN KDPD"/>
    <property type="match status" value="1"/>
</dbReference>
<dbReference type="InterPro" id="IPR052023">
    <property type="entry name" value="Histidine_kinase_KdpD"/>
</dbReference>
<dbReference type="GO" id="GO:0005524">
    <property type="term" value="F:ATP binding"/>
    <property type="evidence" value="ECO:0007669"/>
    <property type="project" value="UniProtKB-KW"/>
</dbReference>
<keyword evidence="11" id="KW-0902">Two-component regulatory system</keyword>
<feature type="transmembrane region" description="Helical" evidence="13">
    <location>
        <begin position="43"/>
        <end position="64"/>
    </location>
</feature>
<dbReference type="PROSITE" id="PS50109">
    <property type="entry name" value="HIS_KIN"/>
    <property type="match status" value="1"/>
</dbReference>
<dbReference type="InterPro" id="IPR004358">
    <property type="entry name" value="Sig_transdc_His_kin-like_C"/>
</dbReference>
<dbReference type="Pfam" id="PF00512">
    <property type="entry name" value="HisKA"/>
    <property type="match status" value="1"/>
</dbReference>
<comment type="caution">
    <text evidence="15">The sequence shown here is derived from an EMBL/GenBank/DDBJ whole genome shotgun (WGS) entry which is preliminary data.</text>
</comment>
<organism evidence="15 16">
    <name type="scientific">Zooshikella ganghwensis</name>
    <dbReference type="NCBI Taxonomy" id="202772"/>
    <lineage>
        <taxon>Bacteria</taxon>
        <taxon>Pseudomonadati</taxon>
        <taxon>Pseudomonadota</taxon>
        <taxon>Gammaproteobacteria</taxon>
        <taxon>Oceanospirillales</taxon>
        <taxon>Zooshikellaceae</taxon>
        <taxon>Zooshikella</taxon>
    </lineage>
</organism>
<protein>
    <recommendedName>
        <fullName evidence="3">histidine kinase</fullName>
        <ecNumber evidence="3">2.7.13.3</ecNumber>
    </recommendedName>
</protein>
<keyword evidence="10 13" id="KW-1133">Transmembrane helix</keyword>
<dbReference type="InterPro" id="IPR029016">
    <property type="entry name" value="GAF-like_dom_sf"/>
</dbReference>
<feature type="transmembrane region" description="Helical" evidence="13">
    <location>
        <begin position="71"/>
        <end position="99"/>
    </location>
</feature>
<evidence type="ECO:0000256" key="7">
    <source>
        <dbReference type="ARBA" id="ARBA00022741"/>
    </source>
</evidence>
<dbReference type="SMART" id="SM00388">
    <property type="entry name" value="HisKA"/>
    <property type="match status" value="1"/>
</dbReference>
<dbReference type="PRINTS" id="PR00344">
    <property type="entry name" value="BCTRLSENSOR"/>
</dbReference>
<dbReference type="AlphaFoldDB" id="A0A4P9VJI9"/>
<dbReference type="GO" id="GO:0005886">
    <property type="term" value="C:plasma membrane"/>
    <property type="evidence" value="ECO:0007669"/>
    <property type="project" value="TreeGrafter"/>
</dbReference>
<evidence type="ECO:0000313" key="15">
    <source>
        <dbReference type="EMBL" id="RDH43438.1"/>
    </source>
</evidence>
<keyword evidence="4" id="KW-0597">Phosphoprotein</keyword>
<evidence type="ECO:0000256" key="5">
    <source>
        <dbReference type="ARBA" id="ARBA00022679"/>
    </source>
</evidence>
<keyword evidence="8" id="KW-0418">Kinase</keyword>
<evidence type="ECO:0000259" key="14">
    <source>
        <dbReference type="PROSITE" id="PS50109"/>
    </source>
</evidence>
<feature type="domain" description="Histidine kinase" evidence="14">
    <location>
        <begin position="300"/>
        <end position="518"/>
    </location>
</feature>
<dbReference type="Proteomes" id="UP000257039">
    <property type="component" value="Unassembled WGS sequence"/>
</dbReference>
<dbReference type="InterPro" id="IPR003661">
    <property type="entry name" value="HisK_dim/P_dom"/>
</dbReference>
<accession>A0A4P9VJI9</accession>
<name>A0A4P9VJI9_9GAMM</name>
<dbReference type="Gene3D" id="3.30.565.10">
    <property type="entry name" value="Histidine kinase-like ATPase, C-terminal domain"/>
    <property type="match status" value="1"/>
</dbReference>
<evidence type="ECO:0000256" key="1">
    <source>
        <dbReference type="ARBA" id="ARBA00000085"/>
    </source>
</evidence>
<dbReference type="EC" id="2.7.13.3" evidence="3"/>
<dbReference type="Pfam" id="PF02518">
    <property type="entry name" value="HATPase_c"/>
    <property type="match status" value="1"/>
</dbReference>
<evidence type="ECO:0000256" key="12">
    <source>
        <dbReference type="ARBA" id="ARBA00023136"/>
    </source>
</evidence>
<evidence type="ECO:0000256" key="2">
    <source>
        <dbReference type="ARBA" id="ARBA00004141"/>
    </source>
</evidence>
<dbReference type="CDD" id="cd00082">
    <property type="entry name" value="HisKA"/>
    <property type="match status" value="1"/>
</dbReference>
<dbReference type="SMART" id="SM00387">
    <property type="entry name" value="HATPase_c"/>
    <property type="match status" value="1"/>
</dbReference>
<dbReference type="SUPFAM" id="SSF47384">
    <property type="entry name" value="Homodimeric domain of signal transducing histidine kinase"/>
    <property type="match status" value="1"/>
</dbReference>
<keyword evidence="5" id="KW-0808">Transferase</keyword>
<dbReference type="Pfam" id="PF13493">
    <property type="entry name" value="DUF4118"/>
    <property type="match status" value="1"/>
</dbReference>
<evidence type="ECO:0000256" key="8">
    <source>
        <dbReference type="ARBA" id="ARBA00022777"/>
    </source>
</evidence>
<dbReference type="CDD" id="cd00075">
    <property type="entry name" value="HATPase"/>
    <property type="match status" value="1"/>
</dbReference>